<dbReference type="GO" id="GO:0005524">
    <property type="term" value="F:ATP binding"/>
    <property type="evidence" value="ECO:0007669"/>
    <property type="project" value="InterPro"/>
</dbReference>
<dbReference type="InterPro" id="IPR027417">
    <property type="entry name" value="P-loop_NTPase"/>
</dbReference>
<reference evidence="3" key="2">
    <citation type="submission" date="2025-08" db="UniProtKB">
        <authorList>
            <consortium name="Ensembl"/>
        </authorList>
    </citation>
    <scope>IDENTIFICATION</scope>
</reference>
<dbReference type="FunCoup" id="H3DDL2">
    <property type="interactions" value="401"/>
</dbReference>
<dbReference type="PANTHER" id="PTHR14690:SF10">
    <property type="entry name" value="IQ AND AAA DOMAIN-CONTAINING PROTEIN-LIKE"/>
    <property type="match status" value="1"/>
</dbReference>
<dbReference type="AlphaFoldDB" id="H3DDL2"/>
<dbReference type="Pfam" id="PF00612">
    <property type="entry name" value="IQ"/>
    <property type="match status" value="1"/>
</dbReference>
<organism evidence="3 4">
    <name type="scientific">Tetraodon nigroviridis</name>
    <name type="common">Spotted green pufferfish</name>
    <name type="synonym">Chelonodon nigroviridis</name>
    <dbReference type="NCBI Taxonomy" id="99883"/>
    <lineage>
        <taxon>Eukaryota</taxon>
        <taxon>Metazoa</taxon>
        <taxon>Chordata</taxon>
        <taxon>Craniata</taxon>
        <taxon>Vertebrata</taxon>
        <taxon>Euteleostomi</taxon>
        <taxon>Actinopterygii</taxon>
        <taxon>Neopterygii</taxon>
        <taxon>Teleostei</taxon>
        <taxon>Neoteleostei</taxon>
        <taxon>Acanthomorphata</taxon>
        <taxon>Eupercaria</taxon>
        <taxon>Tetraodontiformes</taxon>
        <taxon>Tetradontoidea</taxon>
        <taxon>Tetraodontidae</taxon>
        <taxon>Tetraodon</taxon>
    </lineage>
</organism>
<dbReference type="InParanoid" id="H3DDL2"/>
<dbReference type="InterPro" id="IPR000048">
    <property type="entry name" value="IQ_motif_EF-hand-BS"/>
</dbReference>
<feature type="domain" description="ATPase AAA-type core" evidence="2">
    <location>
        <begin position="560"/>
        <end position="634"/>
    </location>
</feature>
<dbReference type="GeneTree" id="ENSGT00940000154067"/>
<dbReference type="Gene3D" id="1.20.5.190">
    <property type="match status" value="1"/>
</dbReference>
<accession>H3DDL2</accession>
<feature type="region of interest" description="Disordered" evidence="1">
    <location>
        <begin position="458"/>
        <end position="478"/>
    </location>
</feature>
<dbReference type="SMART" id="SM00015">
    <property type="entry name" value="IQ"/>
    <property type="match status" value="2"/>
</dbReference>
<reference evidence="4" key="1">
    <citation type="journal article" date="2004" name="Nature">
        <title>Genome duplication in the teleost fish Tetraodon nigroviridis reveals the early vertebrate proto-karyotype.</title>
        <authorList>
            <person name="Jaillon O."/>
            <person name="Aury J.-M."/>
            <person name="Brunet F."/>
            <person name="Petit J.-L."/>
            <person name="Stange-Thomann N."/>
            <person name="Mauceli E."/>
            <person name="Bouneau L."/>
            <person name="Fischer C."/>
            <person name="Ozouf-Costaz C."/>
            <person name="Bernot A."/>
            <person name="Nicaud S."/>
            <person name="Jaffe D."/>
            <person name="Fisher S."/>
            <person name="Lutfalla G."/>
            <person name="Dossat C."/>
            <person name="Segurens B."/>
            <person name="Dasilva C."/>
            <person name="Salanoubat M."/>
            <person name="Levy M."/>
            <person name="Boudet N."/>
            <person name="Castellano S."/>
            <person name="Anthouard V."/>
            <person name="Jubin C."/>
            <person name="Castelli V."/>
            <person name="Katinka M."/>
            <person name="Vacherie B."/>
            <person name="Biemont C."/>
            <person name="Skalli Z."/>
            <person name="Cattolico L."/>
            <person name="Poulain J."/>
            <person name="De Berardinis V."/>
            <person name="Cruaud C."/>
            <person name="Duprat S."/>
            <person name="Brottier P."/>
            <person name="Coutanceau J.-P."/>
            <person name="Gouzy J."/>
            <person name="Parra G."/>
            <person name="Lardier G."/>
            <person name="Chapple C."/>
            <person name="McKernan K.J."/>
            <person name="McEwan P."/>
            <person name="Bosak S."/>
            <person name="Kellis M."/>
            <person name="Volff J.-N."/>
            <person name="Guigo R."/>
            <person name="Zody M.C."/>
            <person name="Mesirov J."/>
            <person name="Lindblad-Toh K."/>
            <person name="Birren B."/>
            <person name="Nusbaum C."/>
            <person name="Kahn D."/>
            <person name="Robinson-Rechavi M."/>
            <person name="Laudet V."/>
            <person name="Schachter V."/>
            <person name="Quetier F."/>
            <person name="Saurin W."/>
            <person name="Scarpelli C."/>
            <person name="Wincker P."/>
            <person name="Lander E.S."/>
            <person name="Weissenbach J."/>
            <person name="Roest Crollius H."/>
        </authorList>
    </citation>
    <scope>NUCLEOTIDE SEQUENCE [LARGE SCALE GENOMIC DNA]</scope>
</reference>
<protein>
    <submittedName>
        <fullName evidence="3">Zgc:153738</fullName>
    </submittedName>
</protein>
<dbReference type="InterPro" id="IPR052267">
    <property type="entry name" value="N-DRC_Component"/>
</dbReference>
<dbReference type="PROSITE" id="PS50096">
    <property type="entry name" value="IQ"/>
    <property type="match status" value="1"/>
</dbReference>
<keyword evidence="4" id="KW-1185">Reference proteome</keyword>
<dbReference type="OMA" id="VCHETGA"/>
<dbReference type="STRING" id="99883.ENSTNIP00000018605"/>
<dbReference type="GO" id="GO:0016887">
    <property type="term" value="F:ATP hydrolysis activity"/>
    <property type="evidence" value="ECO:0007669"/>
    <property type="project" value="InterPro"/>
</dbReference>
<sequence length="640" mass="73711">MSQRMYNRMWADAHLELSRLLKEEMPDKSPEPETDRVVFFQRVAVRYMRYLKLSRQLEKVYDQVVHPQKRRAIRPVLDGVMGRVLELKYDMVETEFSDYHYLDDILHDMKLTPADLEIPIPHYFISEPSKEAQEREAMLTQMLKETTKPTEAPKMSLEEAVRVVQAAERARQGRLRAKLNKESRNMDWMFGTEEPGAEVAEAAAICIQKVWRGFIQRKKTKMAREEEMIFLGMVMDPKYKKLLPSEITAQDDEDKTLMTREEYEEDYQKTIKAVVKQLQDVEGLDIGKTMKEQLRQWFFECRDTLGTFPEYPCEEDGGSAPLFINKDPQQLIEELAAKEEEESEQMPAEDSQIDEEVKILSTGCANANANTIKLLRNHPSEMVRVAIMPTHKAAAFCCLRFLQSRNEQNNFNQRHDMEMLKEEQRREVESEIRKQVDEEMRQELAGLKLVVDKEKSGKGNVKKKAAKSGKKKKKEKDLTAERTLQSLCEELVQQGLLKLPKNHRIQEFLGDYSYLGTTLRQNDTEPMPSLSDVRQVVSLYAVLPLGSQEIHEKAPLIKAVLLAGPAGVGKKMLVHAICQETGAALFDLSPMNTAGKYPGKTGLAMMIHMVFKVAKLLQPSVIFIEDTEKIFYKKVPKEEK</sequence>
<proteinExistence type="predicted"/>
<dbReference type="HOGENOM" id="CLU_005923_0_0_1"/>
<evidence type="ECO:0000259" key="2">
    <source>
        <dbReference type="Pfam" id="PF00004"/>
    </source>
</evidence>
<feature type="compositionally biased region" description="Basic residues" evidence="1">
    <location>
        <begin position="460"/>
        <end position="474"/>
    </location>
</feature>
<dbReference type="PANTHER" id="PTHR14690">
    <property type="entry name" value="IQ MOTIF CONTAINING WITH AAA DOMAIN 1"/>
    <property type="match status" value="1"/>
</dbReference>
<dbReference type="Proteomes" id="UP000007303">
    <property type="component" value="Unassembled WGS sequence"/>
</dbReference>
<dbReference type="Ensembl" id="ENSTNIT00000018832.1">
    <property type="protein sequence ID" value="ENSTNIP00000018605.1"/>
    <property type="gene ID" value="ENSTNIG00000015534.1"/>
</dbReference>
<evidence type="ECO:0000256" key="1">
    <source>
        <dbReference type="SAM" id="MobiDB-lite"/>
    </source>
</evidence>
<dbReference type="Pfam" id="PF00004">
    <property type="entry name" value="AAA"/>
    <property type="match status" value="1"/>
</dbReference>
<evidence type="ECO:0000313" key="4">
    <source>
        <dbReference type="Proteomes" id="UP000007303"/>
    </source>
</evidence>
<dbReference type="InterPro" id="IPR003959">
    <property type="entry name" value="ATPase_AAA_core"/>
</dbReference>
<evidence type="ECO:0000313" key="3">
    <source>
        <dbReference type="Ensembl" id="ENSTNIP00000018605.1"/>
    </source>
</evidence>
<dbReference type="Gene3D" id="3.40.50.300">
    <property type="entry name" value="P-loop containing nucleotide triphosphate hydrolases"/>
    <property type="match status" value="1"/>
</dbReference>
<dbReference type="SUPFAM" id="SSF52540">
    <property type="entry name" value="P-loop containing nucleoside triphosphate hydrolases"/>
    <property type="match status" value="1"/>
</dbReference>
<reference evidence="3" key="3">
    <citation type="submission" date="2025-09" db="UniProtKB">
        <authorList>
            <consortium name="Ensembl"/>
        </authorList>
    </citation>
    <scope>IDENTIFICATION</scope>
</reference>
<name>H3DDL2_TETNG</name>